<dbReference type="CDD" id="cd05930">
    <property type="entry name" value="A_NRPS"/>
    <property type="match status" value="2"/>
</dbReference>
<dbReference type="Pfam" id="PF00668">
    <property type="entry name" value="Condensation"/>
    <property type="match status" value="3"/>
</dbReference>
<dbReference type="Gene3D" id="3.30.559.30">
    <property type="entry name" value="Nonribosomal peptide synthetase, condensation domain"/>
    <property type="match status" value="3"/>
</dbReference>
<evidence type="ECO:0000259" key="4">
    <source>
        <dbReference type="PROSITE" id="PS50075"/>
    </source>
</evidence>
<dbReference type="NCBIfam" id="NF003417">
    <property type="entry name" value="PRK04813.1"/>
    <property type="match status" value="2"/>
</dbReference>
<evidence type="ECO:0000256" key="3">
    <source>
        <dbReference type="ARBA" id="ARBA00022553"/>
    </source>
</evidence>
<dbReference type="Gene3D" id="1.10.1200.10">
    <property type="entry name" value="ACP-like"/>
    <property type="match status" value="3"/>
</dbReference>
<keyword evidence="3" id="KW-0597">Phosphoprotein</keyword>
<feature type="non-terminal residue" evidence="5">
    <location>
        <position position="2690"/>
    </location>
</feature>
<sequence length="2690" mass="287585">MDDDFFALGGHSLLAVRLISRIRTVLDIEVPLRTLFEAPTVAALTSRLAGARSARPALRPGTRPERIPLSSAQQRLWFISQLEGPSATYNVPVSLRLSGGVDREALGAALRDVIGRHEVLRTVFEVADGQPYQRILDLEDLAWELSAAEVTPADLPAAIREAEKYAFDLSVEAPIRTWLFDAGPDEQVLVVVVHHIAGDGWSMGPLARDVSVAYAARREGRAPQWEPLPVQYADYALWQRELLGDETDEDSLISQQVSYWREALADAPVELDLPFDRPRPAVASHLGHSVPLNVPAEVHQRLAAVARAEGVTTFMVLQAALATLLSKLGAGTDIPIGSANAGRTDEALDDLVGFFINTLVVRADLSGDPTFREVLNRVRETSLAAMAHQDVPFEKLVEELAPARSMARHPLFQTVLTLQNTIDAVLDLPGVRAGAAAADDEATSGRTAVKFDLDVMVAEVFDAHGAPAGLGGSVTVAADLFDAAWAGRIADVWTTLLDTLSQDPGRRLSRVDVLPEEERHRVLTVWNDTSTDGRPALVHERFERSADRMPDAKAIVAGGTAVSYADLDARANRIAHYLIGQGIGPESVVGLCLPRGGDVIAAILGVWKAGAGYLPIDPAQPTDRIAYMLRDSRAALALTTEEILDELPAGRSRLVAIDDTFVEMQLAAAPAQSPGRPVDPQSLAYVIYTSGSTGQPKGVAVTHGSLANYTASAPDRLGFGDEGARYALLQAQATDLGNTVVFASLTTGGELHILEEGAVTDPKAVSAYLTEHGIDHFKAVPSHLAALTASGIETVLPAQSVVLGGEAASTVWLRELLTAAGERTVHNHYGPTETTIGIATTRLTAEAIADGTVPVGTPIANTRFYILDDRLNLIVPGAAGELYVSGAGLARGYVGREALTAERFVANPYETGERMYRTGDRAKWTADGQVVFLGRADDQVKIRGYRIEPGEVQGVLTGHPLIDQAAVVAREDTPGDRRLVAYVVPTDIEDTNEELAGSLKEFAAQRLPEHMVPSAVVVLDALPLTGNGKLDRKALPAPDYSSSLASGGRRAATLQEEILCLAFAEVLGLPEVGVDDDFFELGGHSLLAVRLVSRIRSVLGVEVGIRELFEAPTVAGLAAGLTDAEQARLALKAGERPERVPLSFAQRRLWFIGQLEGPNAAYNVPVALRLDGDVDHEALEAALRDVIERHEVLRTVFEVADGEPYQRIVAVDELEWTLPLVEVAPEELAGAVAAAAGHAFDLAVEIPFRASLFTAGENDRVLVVAMHHIASDGWSKRPLARDLSAAYAARREGRAPVWEPLPVQYADYALWQRELLGDENDEDSLISRQVAYWRRTLADAPEELQLPVDRVRPAEPSHRGHDGALTVPADAHARLVEVARAEGVTTFMVLQASLTMLLSKLGAGTDIPIGSANAGRTDEALDDLVGFFVNTLVLRTDLSGDPTFREVLGRVRETSLSAFAHQDVPFEKLVEELAPSRSMARHPLFQVMLQVQNNAEAVLDLDGVRTGGIAAGAGTSVAKFDLDASVVETVDENGAPAGLRGSVVASADLFDAETTERLVARWARAIEQLAADPQLRLSALDVLDETEREQLLDEWNGTAVEMPAGSLPELFEAQVARTPEAVAVVSGGAEVSYADLDARANRLARHLVSQGVGPESFVGVCLERGIDTVVALLAVLKSGGAYLPIDPAYPADRIAYMLADAKPTVVLTSTSTASVIPQSDTTTVLVMDGLDLAGLEAAPLGVEIRPEHPAYVIYTSGSTGRPKGVVVEHRSVAGLMGWAAAEFGGEDFRRVLVSTSFNFDVSVFELFGPLVSGGSVEIVGDLLALAGADMDTPVGDVSLVSGVPSAFAQMVAAGEIQARPRTVVLAGEALTADAVAGIRTAIPGARVANIYGPTEATVYSTAWYADAEVDGIVPIGRPISNARVYVLDGTLAPVPAGVAGDLYIAGAGLARGYLGRPELTGERFVADPFSSDGGRLYRTGDVVRWNGDGQIEYLGRADEQVKIRGFRIELGEVQAVLAGHPLVAQTVVIAREDTPGDKRLVAYVVPNDSTPETELLHRVAEFASDRLPSYMVPSAIVVLDALPLNVNGKLDRKALPAPDYSAGKEGSGRSASNLREELLCGVFAQVLGLPEVGVDDDFFALGGHSLLAVRLISRVRTVLGVEVPLRALFDTPTVAGFAAGLDGAGRARLALAAGERPERVPLSFAQQRLWFISQLEGPSATYNIPFVLRMAHEIDGDALALAFRDVVGRHEVLRTVFPTAENGDPYQNVIEPTDLDWQLNVVDVEPTALDAAIAEAEAYAFDLSTELPIRATLFEAGPDARVLVVVLHHIAGDGWSTAPLARDLSTAYAARAEGRIPGWEPLPVQYADYALWQRELLGDENDSASVIARQMAYWRVALAGSPEELELPFDRSRPAVASHRGHRVPVEVPAEVHARLVEVARAEGVTPFMVLQSALAMLLSKLGAGTDIPIGSANAGRTDEALDDLVGFFINTLVIRTDLSGDPTFREVLGRVREVSLSALAHQEVPFERLVEELAPSRSMARHPLFQVQLDLQNNADAVLDLPGTEGGGTSADTAVAKFDVEIRLTETHDELGAPAGVRGQVVAAADLFDPDTVRTLRERFVRVLDLLTVAPQTHLSSLDVLDSDERRRVLVEWNDTARDLGSVLVPELFAAQVARTPDAVAVVADGTGV</sequence>
<gene>
    <name evidence="5" type="ORF">AB0A88_39260</name>
</gene>
<dbReference type="SUPFAM" id="SSF56801">
    <property type="entry name" value="Acetyl-CoA synthetase-like"/>
    <property type="match status" value="2"/>
</dbReference>
<feature type="domain" description="Carrier" evidence="4">
    <location>
        <begin position="2110"/>
        <end position="2185"/>
    </location>
</feature>
<name>A0ABV3CMW7_9ACTN</name>
<dbReference type="InterPro" id="IPR000873">
    <property type="entry name" value="AMP-dep_synth/lig_dom"/>
</dbReference>
<dbReference type="InterPro" id="IPR009081">
    <property type="entry name" value="PP-bd_ACP"/>
</dbReference>
<dbReference type="InterPro" id="IPR025110">
    <property type="entry name" value="AMP-bd_C"/>
</dbReference>
<proteinExistence type="predicted"/>
<organism evidence="5 6">
    <name type="scientific">Streptomyces narbonensis</name>
    <dbReference type="NCBI Taxonomy" id="67333"/>
    <lineage>
        <taxon>Bacteria</taxon>
        <taxon>Bacillati</taxon>
        <taxon>Actinomycetota</taxon>
        <taxon>Actinomycetes</taxon>
        <taxon>Kitasatosporales</taxon>
        <taxon>Streptomycetaceae</taxon>
        <taxon>Streptomyces</taxon>
    </lineage>
</organism>
<dbReference type="InterPro" id="IPR020845">
    <property type="entry name" value="AMP-binding_CS"/>
</dbReference>
<dbReference type="Gene3D" id="2.30.38.10">
    <property type="entry name" value="Luciferase, Domain 3"/>
    <property type="match status" value="2"/>
</dbReference>
<dbReference type="InterPro" id="IPR036736">
    <property type="entry name" value="ACP-like_sf"/>
</dbReference>
<accession>A0ABV3CMW7</accession>
<keyword evidence="2" id="KW-0596">Phosphopantetheine</keyword>
<reference evidence="5 6" key="1">
    <citation type="submission" date="2024-06" db="EMBL/GenBank/DDBJ databases">
        <title>The Natural Products Discovery Center: Release of the First 8490 Sequenced Strains for Exploring Actinobacteria Biosynthetic Diversity.</title>
        <authorList>
            <person name="Kalkreuter E."/>
            <person name="Kautsar S.A."/>
            <person name="Yang D."/>
            <person name="Bader C.D."/>
            <person name="Teijaro C.N."/>
            <person name="Fluegel L."/>
            <person name="Davis C.M."/>
            <person name="Simpson J.R."/>
            <person name="Lauterbach L."/>
            <person name="Steele A.D."/>
            <person name="Gui C."/>
            <person name="Meng S."/>
            <person name="Li G."/>
            <person name="Viehrig K."/>
            <person name="Ye F."/>
            <person name="Su P."/>
            <person name="Kiefer A.F."/>
            <person name="Nichols A."/>
            <person name="Cepeda A.J."/>
            <person name="Yan W."/>
            <person name="Fan B."/>
            <person name="Jiang Y."/>
            <person name="Adhikari A."/>
            <person name="Zheng C.-J."/>
            <person name="Schuster L."/>
            <person name="Cowan T.M."/>
            <person name="Smanski M.J."/>
            <person name="Chevrette M.G."/>
            <person name="De Carvalho L.P.S."/>
            <person name="Shen B."/>
        </authorList>
    </citation>
    <scope>NUCLEOTIDE SEQUENCE [LARGE SCALE GENOMIC DNA]</scope>
    <source>
        <strain evidence="5 6">NPDC045974</strain>
    </source>
</reference>
<dbReference type="InterPro" id="IPR001242">
    <property type="entry name" value="Condensation_dom"/>
</dbReference>
<comment type="cofactor">
    <cofactor evidence="1">
        <name>pantetheine 4'-phosphate</name>
        <dbReference type="ChEBI" id="CHEBI:47942"/>
    </cofactor>
</comment>
<dbReference type="PROSITE" id="PS00455">
    <property type="entry name" value="AMP_BINDING"/>
    <property type="match status" value="2"/>
</dbReference>
<dbReference type="InterPro" id="IPR023213">
    <property type="entry name" value="CAT-like_dom_sf"/>
</dbReference>
<dbReference type="PANTHER" id="PTHR45527">
    <property type="entry name" value="NONRIBOSOMAL PEPTIDE SYNTHETASE"/>
    <property type="match status" value="1"/>
</dbReference>
<dbReference type="InterPro" id="IPR006162">
    <property type="entry name" value="Ppantetheine_attach_site"/>
</dbReference>
<dbReference type="InterPro" id="IPR045851">
    <property type="entry name" value="AMP-bd_C_sf"/>
</dbReference>
<dbReference type="SUPFAM" id="SSF47336">
    <property type="entry name" value="ACP-like"/>
    <property type="match status" value="3"/>
</dbReference>
<dbReference type="InterPro" id="IPR020806">
    <property type="entry name" value="PKS_PP-bd"/>
</dbReference>
<dbReference type="NCBIfam" id="TIGR01733">
    <property type="entry name" value="AA-adenyl-dom"/>
    <property type="match status" value="2"/>
</dbReference>
<evidence type="ECO:0000313" key="6">
    <source>
        <dbReference type="Proteomes" id="UP001551329"/>
    </source>
</evidence>
<dbReference type="PROSITE" id="PS00012">
    <property type="entry name" value="PHOSPHOPANTETHEINE"/>
    <property type="match status" value="3"/>
</dbReference>
<dbReference type="SUPFAM" id="SSF52777">
    <property type="entry name" value="CoA-dependent acyltransferases"/>
    <property type="match status" value="6"/>
</dbReference>
<dbReference type="Gene3D" id="3.30.559.10">
    <property type="entry name" value="Chloramphenicol acetyltransferase-like domain"/>
    <property type="match status" value="3"/>
</dbReference>
<comment type="caution">
    <text evidence="5">The sequence shown here is derived from an EMBL/GenBank/DDBJ whole genome shotgun (WGS) entry which is preliminary data.</text>
</comment>
<dbReference type="Gene3D" id="3.30.300.30">
    <property type="match status" value="2"/>
</dbReference>
<dbReference type="EMBL" id="JBEZAE010000067">
    <property type="protein sequence ID" value="MEU7076111.1"/>
    <property type="molecule type" value="Genomic_DNA"/>
</dbReference>
<dbReference type="Pfam" id="PF00550">
    <property type="entry name" value="PP-binding"/>
    <property type="match status" value="3"/>
</dbReference>
<dbReference type="CDD" id="cd19540">
    <property type="entry name" value="LCL_NRPS-like"/>
    <property type="match status" value="3"/>
</dbReference>
<dbReference type="Proteomes" id="UP001551329">
    <property type="component" value="Unassembled WGS sequence"/>
</dbReference>
<dbReference type="PROSITE" id="PS50075">
    <property type="entry name" value="CARRIER"/>
    <property type="match status" value="3"/>
</dbReference>
<evidence type="ECO:0000256" key="1">
    <source>
        <dbReference type="ARBA" id="ARBA00001957"/>
    </source>
</evidence>
<dbReference type="Pfam" id="PF00501">
    <property type="entry name" value="AMP-binding"/>
    <property type="match status" value="2"/>
</dbReference>
<dbReference type="Pfam" id="PF13193">
    <property type="entry name" value="AMP-binding_C"/>
    <property type="match status" value="2"/>
</dbReference>
<dbReference type="Gene3D" id="3.40.50.980">
    <property type="match status" value="4"/>
</dbReference>
<dbReference type="PANTHER" id="PTHR45527:SF1">
    <property type="entry name" value="FATTY ACID SYNTHASE"/>
    <property type="match status" value="1"/>
</dbReference>
<protein>
    <submittedName>
        <fullName evidence="5">Amino acid adenylation domain-containing protein</fullName>
    </submittedName>
</protein>
<dbReference type="SMART" id="SM00823">
    <property type="entry name" value="PKS_PP"/>
    <property type="match status" value="3"/>
</dbReference>
<evidence type="ECO:0000313" key="5">
    <source>
        <dbReference type="EMBL" id="MEU7076111.1"/>
    </source>
</evidence>
<evidence type="ECO:0000256" key="2">
    <source>
        <dbReference type="ARBA" id="ARBA00022450"/>
    </source>
</evidence>
<keyword evidence="6" id="KW-1185">Reference proteome</keyword>
<feature type="domain" description="Carrier" evidence="4">
    <location>
        <begin position="1050"/>
        <end position="1125"/>
    </location>
</feature>
<dbReference type="InterPro" id="IPR010071">
    <property type="entry name" value="AA_adenyl_dom"/>
</dbReference>
<feature type="domain" description="Carrier" evidence="4">
    <location>
        <begin position="1"/>
        <end position="52"/>
    </location>
</feature>